<protein>
    <submittedName>
        <fullName evidence="1">Uncharacterized protein</fullName>
    </submittedName>
</protein>
<proteinExistence type="predicted"/>
<sequence length="81" mass="9196">LPFLIEASGLEEVPEAFFCIHVWLRTLMPWKKAGNRTGRSEGPPNRETEDDYSAFMQAISLSTSSSSVSKEDYTCIYNIYL</sequence>
<evidence type="ECO:0000313" key="1">
    <source>
        <dbReference type="EMBL" id="MBV3125047.1"/>
    </source>
</evidence>
<dbReference type="RefSeq" id="WP_217801824.1">
    <property type="nucleotide sequence ID" value="NZ_JAHOAX010000022.1"/>
</dbReference>
<accession>A0AB35CAK0</accession>
<name>A0AB35CAK0_9BACT</name>
<dbReference type="Proteomes" id="UP000777173">
    <property type="component" value="Unassembled WGS sequence"/>
</dbReference>
<gene>
    <name evidence="1" type="ORF">KSU80_18005</name>
</gene>
<dbReference type="EMBL" id="JAHOAX010000022">
    <property type="protein sequence ID" value="MBV3125047.1"/>
    <property type="molecule type" value="Genomic_DNA"/>
</dbReference>
<dbReference type="AlphaFoldDB" id="A0AB35CAK0"/>
<reference evidence="1" key="1">
    <citation type="submission" date="2021-06" db="EMBL/GenBank/DDBJ databases">
        <title>Collection of gut derived symbiotic bacterial strains cultured from healthy donors.</title>
        <authorList>
            <person name="Lin H."/>
            <person name="Littmann E."/>
            <person name="Pamer E.G."/>
        </authorList>
    </citation>
    <scope>NUCLEOTIDE SEQUENCE</scope>
    <source>
        <strain evidence="1">MSK.5.10</strain>
    </source>
</reference>
<feature type="non-terminal residue" evidence="1">
    <location>
        <position position="1"/>
    </location>
</feature>
<evidence type="ECO:0000313" key="2">
    <source>
        <dbReference type="Proteomes" id="UP000777173"/>
    </source>
</evidence>
<organism evidence="1 2">
    <name type="scientific">Phocaeicola dorei</name>
    <dbReference type="NCBI Taxonomy" id="357276"/>
    <lineage>
        <taxon>Bacteria</taxon>
        <taxon>Pseudomonadati</taxon>
        <taxon>Bacteroidota</taxon>
        <taxon>Bacteroidia</taxon>
        <taxon>Bacteroidales</taxon>
        <taxon>Bacteroidaceae</taxon>
        <taxon>Phocaeicola</taxon>
    </lineage>
</organism>
<comment type="caution">
    <text evidence="1">The sequence shown here is derived from an EMBL/GenBank/DDBJ whole genome shotgun (WGS) entry which is preliminary data.</text>
</comment>